<accession>A0ABN2QU77</accession>
<evidence type="ECO:0000259" key="5">
    <source>
        <dbReference type="PROSITE" id="PS50983"/>
    </source>
</evidence>
<dbReference type="InterPro" id="IPR002491">
    <property type="entry name" value="ABC_transptr_periplasmic_BD"/>
</dbReference>
<reference evidence="6 7" key="1">
    <citation type="journal article" date="2019" name="Int. J. Syst. Evol. Microbiol.">
        <title>The Global Catalogue of Microorganisms (GCM) 10K type strain sequencing project: providing services to taxonomists for standard genome sequencing and annotation.</title>
        <authorList>
            <consortium name="The Broad Institute Genomics Platform"/>
            <consortium name="The Broad Institute Genome Sequencing Center for Infectious Disease"/>
            <person name="Wu L."/>
            <person name="Ma J."/>
        </authorList>
    </citation>
    <scope>NUCLEOTIDE SEQUENCE [LARGE SCALE GENOMIC DNA]</scope>
    <source>
        <strain evidence="6 7">JCM 14545</strain>
    </source>
</reference>
<dbReference type="EMBL" id="BAAANN010000010">
    <property type="protein sequence ID" value="GAA1958095.1"/>
    <property type="molecule type" value="Genomic_DNA"/>
</dbReference>
<comment type="caution">
    <text evidence="6">The sequence shown here is derived from an EMBL/GenBank/DDBJ whole genome shotgun (WGS) entry which is preliminary data.</text>
</comment>
<protein>
    <submittedName>
        <fullName evidence="6">Iron-siderophore ABC transporter substrate-binding protein</fullName>
    </submittedName>
</protein>
<dbReference type="CDD" id="cd01146">
    <property type="entry name" value="FhuD"/>
    <property type="match status" value="1"/>
</dbReference>
<evidence type="ECO:0000313" key="6">
    <source>
        <dbReference type="EMBL" id="GAA1958095.1"/>
    </source>
</evidence>
<keyword evidence="4" id="KW-0732">Signal</keyword>
<evidence type="ECO:0000313" key="7">
    <source>
        <dbReference type="Proteomes" id="UP001501116"/>
    </source>
</evidence>
<proteinExistence type="inferred from homology"/>
<keyword evidence="3" id="KW-0813">Transport</keyword>
<comment type="subcellular location">
    <subcellularLocation>
        <location evidence="1">Cell envelope</location>
    </subcellularLocation>
</comment>
<evidence type="ECO:0000256" key="4">
    <source>
        <dbReference type="ARBA" id="ARBA00022729"/>
    </source>
</evidence>
<comment type="similarity">
    <text evidence="2">Belongs to the bacterial solute-binding protein 8 family.</text>
</comment>
<evidence type="ECO:0000256" key="3">
    <source>
        <dbReference type="ARBA" id="ARBA00022448"/>
    </source>
</evidence>
<dbReference type="InterPro" id="IPR051313">
    <property type="entry name" value="Bact_iron-sidero_bind"/>
</dbReference>
<gene>
    <name evidence="6" type="ORF">GCM10009754_30470</name>
</gene>
<evidence type="ECO:0000256" key="2">
    <source>
        <dbReference type="ARBA" id="ARBA00008814"/>
    </source>
</evidence>
<dbReference type="Gene3D" id="3.40.50.1980">
    <property type="entry name" value="Nitrogenase molybdenum iron protein domain"/>
    <property type="match status" value="2"/>
</dbReference>
<dbReference type="PROSITE" id="PS50983">
    <property type="entry name" value="FE_B12_PBP"/>
    <property type="match status" value="1"/>
</dbReference>
<feature type="domain" description="Fe/B12 periplasmic-binding" evidence="5">
    <location>
        <begin position="75"/>
        <end position="356"/>
    </location>
</feature>
<evidence type="ECO:0000256" key="1">
    <source>
        <dbReference type="ARBA" id="ARBA00004196"/>
    </source>
</evidence>
<dbReference type="Pfam" id="PF01497">
    <property type="entry name" value="Peripla_BP_2"/>
    <property type="match status" value="1"/>
</dbReference>
<dbReference type="PANTHER" id="PTHR30532">
    <property type="entry name" value="IRON III DICITRATE-BINDING PERIPLASMIC PROTEIN"/>
    <property type="match status" value="1"/>
</dbReference>
<keyword evidence="7" id="KW-1185">Reference proteome</keyword>
<dbReference type="PANTHER" id="PTHR30532:SF24">
    <property type="entry name" value="FERRIC ENTEROBACTIN-BINDING PERIPLASMIC PROTEIN FEPB"/>
    <property type="match status" value="1"/>
</dbReference>
<sequence>MVAWISEELVMASKRSGARWTALFSALLLATGLVAACGPDQGSSGGTGAAGSTAGFPVTIEHLFGSTTIERKPTRIVTLGGGDMEAAIALDAVPTAGADWFGYTEPRTWVRDALAGRPAPQLIKADQVNFEQIAALRPDLILYVNSKNEQNTYGTLSRIAPTVAAPKGVDHLYGVPWVDQVRTIAKATGTTAKGEEVVTGTQKVLSDAAKANPEFAGKVATAGVFSSGNYSIWMPSDPRMQLLTALGFKTNPAIDALDNGSFYVTLPREQLAKMNSDLVFLAAGDQEGKVNPAVAGDPLFNSLPVAQGRHVAYFGGPGVINTNSAEGAFSSAVSIGGPLGIKYVVDKLVPKLKNALAGK</sequence>
<dbReference type="Proteomes" id="UP001501116">
    <property type="component" value="Unassembled WGS sequence"/>
</dbReference>
<dbReference type="SUPFAM" id="SSF53807">
    <property type="entry name" value="Helical backbone' metal receptor"/>
    <property type="match status" value="1"/>
</dbReference>
<organism evidence="6 7">
    <name type="scientific">Amycolatopsis minnesotensis</name>
    <dbReference type="NCBI Taxonomy" id="337894"/>
    <lineage>
        <taxon>Bacteria</taxon>
        <taxon>Bacillati</taxon>
        <taxon>Actinomycetota</taxon>
        <taxon>Actinomycetes</taxon>
        <taxon>Pseudonocardiales</taxon>
        <taxon>Pseudonocardiaceae</taxon>
        <taxon>Amycolatopsis</taxon>
    </lineage>
</organism>
<name>A0ABN2QU77_9PSEU</name>